<gene>
    <name evidence="1" type="ORF">SAMN05421770_103129</name>
</gene>
<name>A0A239IIF5_9BACT</name>
<evidence type="ECO:0000313" key="2">
    <source>
        <dbReference type="Proteomes" id="UP000198356"/>
    </source>
</evidence>
<dbReference type="InterPro" id="IPR026350">
    <property type="entry name" value="GxxExxY"/>
</dbReference>
<dbReference type="EMBL" id="FZOU01000003">
    <property type="protein sequence ID" value="SNS93407.1"/>
    <property type="molecule type" value="Genomic_DNA"/>
</dbReference>
<dbReference type="OrthoDB" id="9806869at2"/>
<dbReference type="AlphaFoldDB" id="A0A239IIF5"/>
<dbReference type="RefSeq" id="WP_089408256.1">
    <property type="nucleotide sequence ID" value="NZ_FZOU01000003.1"/>
</dbReference>
<sequence>MSVENRPVRGKHDELTQSIIGVFFDVYNELGYGFFESVYREAMRLALVQSGFTVAVEVPVPVHFRGAVVGIFRADLIVNDRVLIELKACDALVREHESQTLHYLRATTIEVALLMNFGTAPRFKRFVMDNEAKKRIEKSVNSVQIGVKPSAEVR</sequence>
<dbReference type="Proteomes" id="UP000198356">
    <property type="component" value="Unassembled WGS sequence"/>
</dbReference>
<keyword evidence="2" id="KW-1185">Reference proteome</keyword>
<organism evidence="1 2">
    <name type="scientific">Granulicella rosea</name>
    <dbReference type="NCBI Taxonomy" id="474952"/>
    <lineage>
        <taxon>Bacteria</taxon>
        <taxon>Pseudomonadati</taxon>
        <taxon>Acidobacteriota</taxon>
        <taxon>Terriglobia</taxon>
        <taxon>Terriglobales</taxon>
        <taxon>Acidobacteriaceae</taxon>
        <taxon>Granulicella</taxon>
    </lineage>
</organism>
<protein>
    <submittedName>
        <fullName evidence="1">GxxExxY protein</fullName>
    </submittedName>
</protein>
<evidence type="ECO:0000313" key="1">
    <source>
        <dbReference type="EMBL" id="SNS93407.1"/>
    </source>
</evidence>
<accession>A0A239IIF5</accession>
<reference evidence="1 2" key="1">
    <citation type="submission" date="2017-06" db="EMBL/GenBank/DDBJ databases">
        <authorList>
            <person name="Kim H.J."/>
            <person name="Triplett B.A."/>
        </authorList>
    </citation>
    <scope>NUCLEOTIDE SEQUENCE [LARGE SCALE GENOMIC DNA]</scope>
    <source>
        <strain evidence="1 2">DSM 18704</strain>
    </source>
</reference>
<dbReference type="Pfam" id="PF13366">
    <property type="entry name" value="PDDEXK_3"/>
    <property type="match status" value="1"/>
</dbReference>
<proteinExistence type="predicted"/>
<dbReference type="NCBIfam" id="TIGR04256">
    <property type="entry name" value="GxxExxY"/>
    <property type="match status" value="1"/>
</dbReference>